<dbReference type="InterPro" id="IPR000700">
    <property type="entry name" value="PAS-assoc_C"/>
</dbReference>
<feature type="transmembrane region" description="Helical" evidence="9">
    <location>
        <begin position="159"/>
        <end position="179"/>
    </location>
</feature>
<dbReference type="GO" id="GO:1902201">
    <property type="term" value="P:negative regulation of bacterial-type flagellum-dependent cell motility"/>
    <property type="evidence" value="ECO:0007669"/>
    <property type="project" value="TreeGrafter"/>
</dbReference>
<dbReference type="PANTHER" id="PTHR45138:SF9">
    <property type="entry name" value="DIGUANYLATE CYCLASE DGCM-RELATED"/>
    <property type="match status" value="1"/>
</dbReference>
<feature type="transmembrane region" description="Helical" evidence="9">
    <location>
        <begin position="191"/>
        <end position="213"/>
    </location>
</feature>
<dbReference type="InterPro" id="IPR000014">
    <property type="entry name" value="PAS"/>
</dbReference>
<dbReference type="InterPro" id="IPR029787">
    <property type="entry name" value="Nucleotide_cyclase"/>
</dbReference>
<dbReference type="InterPro" id="IPR007895">
    <property type="entry name" value="MASE1"/>
</dbReference>
<dbReference type="Pfam" id="PF05231">
    <property type="entry name" value="MASE1"/>
    <property type="match status" value="1"/>
</dbReference>
<evidence type="ECO:0000256" key="9">
    <source>
        <dbReference type="SAM" id="Phobius"/>
    </source>
</evidence>
<dbReference type="PROSITE" id="PS50887">
    <property type="entry name" value="GGDEF"/>
    <property type="match status" value="1"/>
</dbReference>
<evidence type="ECO:0000256" key="4">
    <source>
        <dbReference type="ARBA" id="ARBA00022692"/>
    </source>
</evidence>
<dbReference type="GO" id="GO:0043709">
    <property type="term" value="P:cell adhesion involved in single-species biofilm formation"/>
    <property type="evidence" value="ECO:0007669"/>
    <property type="project" value="TreeGrafter"/>
</dbReference>
<dbReference type="EC" id="2.7.7.65" evidence="2"/>
<evidence type="ECO:0000313" key="12">
    <source>
        <dbReference type="EMBL" id="OQS37680.1"/>
    </source>
</evidence>
<keyword evidence="3" id="KW-1003">Cell membrane</keyword>
<comment type="catalytic activity">
    <reaction evidence="7">
        <text>2 GTP = 3',3'-c-di-GMP + 2 diphosphate</text>
        <dbReference type="Rhea" id="RHEA:24898"/>
        <dbReference type="ChEBI" id="CHEBI:33019"/>
        <dbReference type="ChEBI" id="CHEBI:37565"/>
        <dbReference type="ChEBI" id="CHEBI:58805"/>
        <dbReference type="EC" id="2.7.7.65"/>
    </reaction>
</comment>
<evidence type="ECO:0000256" key="5">
    <source>
        <dbReference type="ARBA" id="ARBA00022989"/>
    </source>
</evidence>
<dbReference type="InterPro" id="IPR043128">
    <property type="entry name" value="Rev_trsase/Diguanyl_cyclase"/>
</dbReference>
<organism evidence="12 13">
    <name type="scientific">Chromobacterium haemolyticum</name>
    <dbReference type="NCBI Taxonomy" id="394935"/>
    <lineage>
        <taxon>Bacteria</taxon>
        <taxon>Pseudomonadati</taxon>
        <taxon>Pseudomonadota</taxon>
        <taxon>Betaproteobacteria</taxon>
        <taxon>Neisseriales</taxon>
        <taxon>Chromobacteriaceae</taxon>
        <taxon>Chromobacterium</taxon>
    </lineage>
</organism>
<dbReference type="AlphaFoldDB" id="A0A1W0CSB4"/>
<feature type="transmembrane region" description="Helical" evidence="9">
    <location>
        <begin position="88"/>
        <end position="105"/>
    </location>
</feature>
<feature type="transmembrane region" description="Helical" evidence="9">
    <location>
        <begin position="219"/>
        <end position="236"/>
    </location>
</feature>
<dbReference type="SUPFAM" id="SSF55785">
    <property type="entry name" value="PYP-like sensor domain (PAS domain)"/>
    <property type="match status" value="1"/>
</dbReference>
<dbReference type="GO" id="GO:0005886">
    <property type="term" value="C:plasma membrane"/>
    <property type="evidence" value="ECO:0007669"/>
    <property type="project" value="UniProtKB-SubCell"/>
</dbReference>
<dbReference type="Gene3D" id="3.30.70.270">
    <property type="match status" value="1"/>
</dbReference>
<evidence type="ECO:0000256" key="2">
    <source>
        <dbReference type="ARBA" id="ARBA00012528"/>
    </source>
</evidence>
<evidence type="ECO:0000256" key="3">
    <source>
        <dbReference type="ARBA" id="ARBA00022475"/>
    </source>
</evidence>
<evidence type="ECO:0000256" key="8">
    <source>
        <dbReference type="SAM" id="Coils"/>
    </source>
</evidence>
<reference evidence="12 13" key="1">
    <citation type="submission" date="2017-02" db="EMBL/GenBank/DDBJ databases">
        <title>Chromobacterium haemolyticum H5244.</title>
        <authorList>
            <person name="Gulvik C.A."/>
        </authorList>
    </citation>
    <scope>NUCLEOTIDE SEQUENCE [LARGE SCALE GENOMIC DNA]</scope>
    <source>
        <strain evidence="12 13">H5244</strain>
    </source>
</reference>
<gene>
    <name evidence="12" type="ORF">B0T45_14265</name>
</gene>
<feature type="coiled-coil region" evidence="8">
    <location>
        <begin position="438"/>
        <end position="469"/>
    </location>
</feature>
<dbReference type="InterPro" id="IPR000160">
    <property type="entry name" value="GGDEF_dom"/>
</dbReference>
<dbReference type="NCBIfam" id="TIGR00229">
    <property type="entry name" value="sensory_box"/>
    <property type="match status" value="1"/>
</dbReference>
<proteinExistence type="predicted"/>
<dbReference type="EMBL" id="MUKV01000018">
    <property type="protein sequence ID" value="OQS37680.1"/>
    <property type="molecule type" value="Genomic_DNA"/>
</dbReference>
<dbReference type="FunFam" id="3.30.70.270:FF:000001">
    <property type="entry name" value="Diguanylate cyclase domain protein"/>
    <property type="match status" value="1"/>
</dbReference>
<feature type="domain" description="GGDEF" evidence="11">
    <location>
        <begin position="500"/>
        <end position="633"/>
    </location>
</feature>
<dbReference type="InterPro" id="IPR035965">
    <property type="entry name" value="PAS-like_dom_sf"/>
</dbReference>
<dbReference type="SMART" id="SM00267">
    <property type="entry name" value="GGDEF"/>
    <property type="match status" value="1"/>
</dbReference>
<dbReference type="RefSeq" id="WP_081555935.1">
    <property type="nucleotide sequence ID" value="NZ_MUKV01000018.1"/>
</dbReference>
<dbReference type="CDD" id="cd01949">
    <property type="entry name" value="GGDEF"/>
    <property type="match status" value="1"/>
</dbReference>
<keyword evidence="4 9" id="KW-0812">Transmembrane</keyword>
<dbReference type="PROSITE" id="PS50113">
    <property type="entry name" value="PAC"/>
    <property type="match status" value="1"/>
</dbReference>
<evidence type="ECO:0000256" key="7">
    <source>
        <dbReference type="ARBA" id="ARBA00034247"/>
    </source>
</evidence>
<dbReference type="InterPro" id="IPR050469">
    <property type="entry name" value="Diguanylate_Cyclase"/>
</dbReference>
<dbReference type="CDD" id="cd00130">
    <property type="entry name" value="PAS"/>
    <property type="match status" value="1"/>
</dbReference>
<dbReference type="Pfam" id="PF00990">
    <property type="entry name" value="GGDEF"/>
    <property type="match status" value="1"/>
</dbReference>
<keyword evidence="6 9" id="KW-0472">Membrane</keyword>
<accession>A0A1W0CSB4</accession>
<comment type="subcellular location">
    <subcellularLocation>
        <location evidence="1">Cell membrane</location>
        <topology evidence="1">Multi-pass membrane protein</topology>
    </subcellularLocation>
</comment>
<dbReference type="SUPFAM" id="SSF55073">
    <property type="entry name" value="Nucleotide cyclase"/>
    <property type="match status" value="1"/>
</dbReference>
<dbReference type="Proteomes" id="UP000192721">
    <property type="component" value="Unassembled WGS sequence"/>
</dbReference>
<keyword evidence="5 9" id="KW-1133">Transmembrane helix</keyword>
<evidence type="ECO:0000259" key="11">
    <source>
        <dbReference type="PROSITE" id="PS50887"/>
    </source>
</evidence>
<sequence length="639" mass="69454">MQRWRRSAAGFLAAAWRQFGVAAAYWGLARLLMAGFMDAETWLTPAWFPAGLAMAVALRGGQRYGVGLAAGSLLFSLTSRQLPLADALLIAGANTVGSLLGALLVRYRCGRRLPLRSLSYVLAFIAGAALAAAIAAMGGTVALLHGQPQPLLPLGRHFIAWWLGDLAGIFSLAPSLLLFRRAGAGEGQAGLNTLDGLIAWMTLLAAGLAMLGIDDSTGRYAALPYCFSLPLLWFAFRQRLRLAHGLSLGILLLALVGAVFGRGAFGHGGQQALLTLSMLMLIQTSTLLVFGALAVDLRRTEARLRVVNRQLEGKVRARTRDLADSEARLRLMADAAPFPLAMNRLQGGELIYANVRAEELFRERLAPGKPLKVQDFYVDPAERERVSSLLRVGGCVRDREVRLRAADGREFWALISCSVVRADDGWFVINGIKDISERKRLEQDLLQANQALRQNLNEIELLQQGLREQTLRDPLTGLFNRRHLDDILPRVLSHMLAVHRDVAVLMVDADHFKHINDQYGHQCGDAVLTTLAAHLSDAFRSGDIVCRYGGEEFFILLPSASLDDAHVKAQQLCRDVRALPIAAGGHDIRVTLSVGLALCPLHGTDADSVVSAADAALYRAKKEGRDRVCVADPAQPLVS</sequence>
<dbReference type="NCBIfam" id="TIGR00254">
    <property type="entry name" value="GGDEF"/>
    <property type="match status" value="1"/>
</dbReference>
<feature type="transmembrane region" description="Helical" evidence="9">
    <location>
        <begin position="271"/>
        <end position="295"/>
    </location>
</feature>
<dbReference type="GO" id="GO:0052621">
    <property type="term" value="F:diguanylate cyclase activity"/>
    <property type="evidence" value="ECO:0007669"/>
    <property type="project" value="UniProtKB-EC"/>
</dbReference>
<keyword evidence="8" id="KW-0175">Coiled coil</keyword>
<evidence type="ECO:0000313" key="13">
    <source>
        <dbReference type="Proteomes" id="UP000192721"/>
    </source>
</evidence>
<protein>
    <recommendedName>
        <fullName evidence="2">diguanylate cyclase</fullName>
        <ecNumber evidence="2">2.7.7.65</ecNumber>
    </recommendedName>
</protein>
<evidence type="ECO:0000259" key="10">
    <source>
        <dbReference type="PROSITE" id="PS50113"/>
    </source>
</evidence>
<feature type="transmembrane region" description="Helical" evidence="9">
    <location>
        <begin position="248"/>
        <end position="265"/>
    </location>
</feature>
<comment type="caution">
    <text evidence="12">The sequence shown here is derived from an EMBL/GenBank/DDBJ whole genome shotgun (WGS) entry which is preliminary data.</text>
</comment>
<dbReference type="PANTHER" id="PTHR45138">
    <property type="entry name" value="REGULATORY COMPONENTS OF SENSORY TRANSDUCTION SYSTEM"/>
    <property type="match status" value="1"/>
</dbReference>
<feature type="transmembrane region" description="Helical" evidence="9">
    <location>
        <begin position="117"/>
        <end position="139"/>
    </location>
</feature>
<evidence type="ECO:0000256" key="6">
    <source>
        <dbReference type="ARBA" id="ARBA00023136"/>
    </source>
</evidence>
<name>A0A1W0CSB4_9NEIS</name>
<evidence type="ECO:0000256" key="1">
    <source>
        <dbReference type="ARBA" id="ARBA00004651"/>
    </source>
</evidence>
<feature type="domain" description="PAC" evidence="10">
    <location>
        <begin position="397"/>
        <end position="447"/>
    </location>
</feature>
<dbReference type="Gene3D" id="3.30.450.20">
    <property type="entry name" value="PAS domain"/>
    <property type="match status" value="1"/>
</dbReference>